<dbReference type="GO" id="GO:0019323">
    <property type="term" value="P:pentose catabolic process"/>
    <property type="evidence" value="ECO:0007669"/>
    <property type="project" value="TreeGrafter"/>
</dbReference>
<dbReference type="Proteomes" id="UP001321749">
    <property type="component" value="Unassembled WGS sequence"/>
</dbReference>
<dbReference type="PANTHER" id="PTHR22789">
    <property type="entry name" value="FUCULOSE PHOSPHATE ALDOLASE"/>
    <property type="match status" value="1"/>
</dbReference>
<evidence type="ECO:0000256" key="1">
    <source>
        <dbReference type="ARBA" id="ARBA00022723"/>
    </source>
</evidence>
<dbReference type="GO" id="GO:0046872">
    <property type="term" value="F:metal ion binding"/>
    <property type="evidence" value="ECO:0007669"/>
    <property type="project" value="UniProtKB-KW"/>
</dbReference>
<feature type="domain" description="Class II aldolase/adducin N-terminal" evidence="3">
    <location>
        <begin position="14"/>
        <end position="225"/>
    </location>
</feature>
<evidence type="ECO:0000313" key="4">
    <source>
        <dbReference type="EMBL" id="KAK4458269.1"/>
    </source>
</evidence>
<comment type="caution">
    <text evidence="4">The sequence shown here is derived from an EMBL/GenBank/DDBJ whole genome shotgun (WGS) entry which is preliminary data.</text>
</comment>
<reference evidence="4" key="1">
    <citation type="journal article" date="2023" name="Mol. Phylogenet. Evol.">
        <title>Genome-scale phylogeny and comparative genomics of the fungal order Sordariales.</title>
        <authorList>
            <person name="Hensen N."/>
            <person name="Bonometti L."/>
            <person name="Westerberg I."/>
            <person name="Brannstrom I.O."/>
            <person name="Guillou S."/>
            <person name="Cros-Aarteil S."/>
            <person name="Calhoun S."/>
            <person name="Haridas S."/>
            <person name="Kuo A."/>
            <person name="Mondo S."/>
            <person name="Pangilinan J."/>
            <person name="Riley R."/>
            <person name="LaButti K."/>
            <person name="Andreopoulos B."/>
            <person name="Lipzen A."/>
            <person name="Chen C."/>
            <person name="Yan M."/>
            <person name="Daum C."/>
            <person name="Ng V."/>
            <person name="Clum A."/>
            <person name="Steindorff A."/>
            <person name="Ohm R.A."/>
            <person name="Martin F."/>
            <person name="Silar P."/>
            <person name="Natvig D.O."/>
            <person name="Lalanne C."/>
            <person name="Gautier V."/>
            <person name="Ament-Velasquez S.L."/>
            <person name="Kruys A."/>
            <person name="Hutchinson M.I."/>
            <person name="Powell A.J."/>
            <person name="Barry K."/>
            <person name="Miller A.N."/>
            <person name="Grigoriev I.V."/>
            <person name="Debuchy R."/>
            <person name="Gladieux P."/>
            <person name="Hiltunen Thoren M."/>
            <person name="Johannesson H."/>
        </authorList>
    </citation>
    <scope>NUCLEOTIDE SEQUENCE</scope>
    <source>
        <strain evidence="4">PSN324</strain>
    </source>
</reference>
<organism evidence="4 5">
    <name type="scientific">Cladorrhinum samala</name>
    <dbReference type="NCBI Taxonomy" id="585594"/>
    <lineage>
        <taxon>Eukaryota</taxon>
        <taxon>Fungi</taxon>
        <taxon>Dikarya</taxon>
        <taxon>Ascomycota</taxon>
        <taxon>Pezizomycotina</taxon>
        <taxon>Sordariomycetes</taxon>
        <taxon>Sordariomycetidae</taxon>
        <taxon>Sordariales</taxon>
        <taxon>Podosporaceae</taxon>
        <taxon>Cladorrhinum</taxon>
    </lineage>
</organism>
<dbReference type="SMART" id="SM01007">
    <property type="entry name" value="Aldolase_II"/>
    <property type="match status" value="1"/>
</dbReference>
<keyword evidence="5" id="KW-1185">Reference proteome</keyword>
<gene>
    <name evidence="4" type="ORF">QBC42DRAFT_277184</name>
</gene>
<dbReference type="EMBL" id="MU865076">
    <property type="protein sequence ID" value="KAK4458269.1"/>
    <property type="molecule type" value="Genomic_DNA"/>
</dbReference>
<evidence type="ECO:0000256" key="2">
    <source>
        <dbReference type="ARBA" id="ARBA00023239"/>
    </source>
</evidence>
<keyword evidence="1" id="KW-0479">Metal-binding</keyword>
<sequence length="288" mass="32590">MNHDYDAELRKEIRKFISACHILHHHGILDAYGHLSFRHPLKPDIFLMSRSIASALVSSSDDLIQYYVADCRPLIPSKLSESYLERFIHSEIYKQYPNINSVVHSHSETVIPYTVNRVRLRPVMHLAGFLRPKGPPVWDIAAVQVQKKFAVTGREDLSQVLEPPREDQVDILVKDEYYGRKLAYSFAQGGAVTLMRGHGFTAVGDSIEMAVFRAIYTEKNARTLTASMVGQESARATMSFGTGSDPGIYTLSRQEALASNDVVEATLQRPWDLWVREVEVLPLYRNNA</sequence>
<dbReference type="InterPro" id="IPR050197">
    <property type="entry name" value="Aldolase_class_II_sugar_metab"/>
</dbReference>
<dbReference type="AlphaFoldDB" id="A0AAV9HB36"/>
<proteinExistence type="predicted"/>
<evidence type="ECO:0000313" key="5">
    <source>
        <dbReference type="Proteomes" id="UP001321749"/>
    </source>
</evidence>
<dbReference type="GO" id="GO:0016832">
    <property type="term" value="F:aldehyde-lyase activity"/>
    <property type="evidence" value="ECO:0007669"/>
    <property type="project" value="TreeGrafter"/>
</dbReference>
<protein>
    <submittedName>
        <fullName evidence="4">Arad-like aldolase/epimerase</fullName>
    </submittedName>
</protein>
<dbReference type="SUPFAM" id="SSF53639">
    <property type="entry name" value="AraD/HMP-PK domain-like"/>
    <property type="match status" value="1"/>
</dbReference>
<name>A0AAV9HB36_9PEZI</name>
<dbReference type="Pfam" id="PF00596">
    <property type="entry name" value="Aldolase_II"/>
    <property type="match status" value="1"/>
</dbReference>
<dbReference type="Gene3D" id="3.40.225.10">
    <property type="entry name" value="Class II aldolase/adducin N-terminal domain"/>
    <property type="match status" value="1"/>
</dbReference>
<dbReference type="InterPro" id="IPR036409">
    <property type="entry name" value="Aldolase_II/adducin_N_sf"/>
</dbReference>
<dbReference type="PANTHER" id="PTHR22789:SF0">
    <property type="entry name" value="3-OXO-TETRONATE 4-PHOSPHATE DECARBOXYLASE-RELATED"/>
    <property type="match status" value="1"/>
</dbReference>
<evidence type="ECO:0000259" key="3">
    <source>
        <dbReference type="SMART" id="SM01007"/>
    </source>
</evidence>
<accession>A0AAV9HB36</accession>
<reference evidence="4" key="2">
    <citation type="submission" date="2023-06" db="EMBL/GenBank/DDBJ databases">
        <authorList>
            <consortium name="Lawrence Berkeley National Laboratory"/>
            <person name="Mondo S.J."/>
            <person name="Hensen N."/>
            <person name="Bonometti L."/>
            <person name="Westerberg I."/>
            <person name="Brannstrom I.O."/>
            <person name="Guillou S."/>
            <person name="Cros-Aarteil S."/>
            <person name="Calhoun S."/>
            <person name="Haridas S."/>
            <person name="Kuo A."/>
            <person name="Pangilinan J."/>
            <person name="Riley R."/>
            <person name="Labutti K."/>
            <person name="Andreopoulos B."/>
            <person name="Lipzen A."/>
            <person name="Chen C."/>
            <person name="Yanf M."/>
            <person name="Daum C."/>
            <person name="Ng V."/>
            <person name="Clum A."/>
            <person name="Steindorff A."/>
            <person name="Ohm R."/>
            <person name="Martin F."/>
            <person name="Silar P."/>
            <person name="Natvig D."/>
            <person name="Lalanne C."/>
            <person name="Gautier V."/>
            <person name="Ament-Velasquez S.L."/>
            <person name="Kruys A."/>
            <person name="Hutchinson M.I."/>
            <person name="Powell A.J."/>
            <person name="Barry K."/>
            <person name="Miller A.N."/>
            <person name="Grigoriev I.V."/>
            <person name="Debuchy R."/>
            <person name="Gladieux P."/>
            <person name="Thoren M.H."/>
            <person name="Johannesson H."/>
        </authorList>
    </citation>
    <scope>NUCLEOTIDE SEQUENCE</scope>
    <source>
        <strain evidence="4">PSN324</strain>
    </source>
</reference>
<keyword evidence="2" id="KW-0456">Lyase</keyword>
<dbReference type="GO" id="GO:0005829">
    <property type="term" value="C:cytosol"/>
    <property type="evidence" value="ECO:0007669"/>
    <property type="project" value="TreeGrafter"/>
</dbReference>
<dbReference type="InterPro" id="IPR001303">
    <property type="entry name" value="Aldolase_II/adducin_N"/>
</dbReference>